<keyword evidence="1" id="KW-0732">Signal</keyword>
<reference evidence="2" key="1">
    <citation type="journal article" date="2020" name="Stud. Mycol.">
        <title>101 Dothideomycetes genomes: a test case for predicting lifestyles and emergence of pathogens.</title>
        <authorList>
            <person name="Haridas S."/>
            <person name="Albert R."/>
            <person name="Binder M."/>
            <person name="Bloem J."/>
            <person name="Labutti K."/>
            <person name="Salamov A."/>
            <person name="Andreopoulos B."/>
            <person name="Baker S."/>
            <person name="Barry K."/>
            <person name="Bills G."/>
            <person name="Bluhm B."/>
            <person name="Cannon C."/>
            <person name="Castanera R."/>
            <person name="Culley D."/>
            <person name="Daum C."/>
            <person name="Ezra D."/>
            <person name="Gonzalez J."/>
            <person name="Henrissat B."/>
            <person name="Kuo A."/>
            <person name="Liang C."/>
            <person name="Lipzen A."/>
            <person name="Lutzoni F."/>
            <person name="Magnuson J."/>
            <person name="Mondo S."/>
            <person name="Nolan M."/>
            <person name="Ohm R."/>
            <person name="Pangilinan J."/>
            <person name="Park H.-J."/>
            <person name="Ramirez L."/>
            <person name="Alfaro M."/>
            <person name="Sun H."/>
            <person name="Tritt A."/>
            <person name="Yoshinaga Y."/>
            <person name="Zwiers L.-H."/>
            <person name="Turgeon B."/>
            <person name="Goodwin S."/>
            <person name="Spatafora J."/>
            <person name="Crous P."/>
            <person name="Grigoriev I."/>
        </authorList>
    </citation>
    <scope>NUCLEOTIDE SEQUENCE</scope>
    <source>
        <strain evidence="2">CBS 260.36</strain>
    </source>
</reference>
<dbReference type="EMBL" id="ML996082">
    <property type="protein sequence ID" value="KAF2156297.1"/>
    <property type="molecule type" value="Genomic_DNA"/>
</dbReference>
<keyword evidence="3" id="KW-1185">Reference proteome</keyword>
<dbReference type="AlphaFoldDB" id="A0A9P4MKG5"/>
<organism evidence="2 3">
    <name type="scientific">Myriangium duriaei CBS 260.36</name>
    <dbReference type="NCBI Taxonomy" id="1168546"/>
    <lineage>
        <taxon>Eukaryota</taxon>
        <taxon>Fungi</taxon>
        <taxon>Dikarya</taxon>
        <taxon>Ascomycota</taxon>
        <taxon>Pezizomycotina</taxon>
        <taxon>Dothideomycetes</taxon>
        <taxon>Dothideomycetidae</taxon>
        <taxon>Myriangiales</taxon>
        <taxon>Myriangiaceae</taxon>
        <taxon>Myriangium</taxon>
    </lineage>
</organism>
<proteinExistence type="predicted"/>
<evidence type="ECO:0000313" key="2">
    <source>
        <dbReference type="EMBL" id="KAF2156297.1"/>
    </source>
</evidence>
<dbReference type="OrthoDB" id="10438854at2759"/>
<feature type="signal peptide" evidence="1">
    <location>
        <begin position="1"/>
        <end position="19"/>
    </location>
</feature>
<dbReference type="Proteomes" id="UP000799439">
    <property type="component" value="Unassembled WGS sequence"/>
</dbReference>
<protein>
    <submittedName>
        <fullName evidence="2">Uncharacterized protein</fullName>
    </submittedName>
</protein>
<comment type="caution">
    <text evidence="2">The sequence shown here is derived from an EMBL/GenBank/DDBJ whole genome shotgun (WGS) entry which is preliminary data.</text>
</comment>
<feature type="chain" id="PRO_5040459172" evidence="1">
    <location>
        <begin position="20"/>
        <end position="204"/>
    </location>
</feature>
<evidence type="ECO:0000256" key="1">
    <source>
        <dbReference type="SAM" id="SignalP"/>
    </source>
</evidence>
<sequence length="204" mass="22552">MRFFSAIAALLPLAGQALAAPYPFPDPADAAAAPARKSACPEVFAIYLGRGNDAQNRTWWFRTFGEGKGMRLSAIPEGVSTFRLVGTTVQLASNASIELNAFDDEREYIMPVSESLKEEHPDGWGDLLNPIEATINPKDCEIKLVYDDKKYLQRYGFNVDLTVNATGGQIQWPKAWAVPPPVSAEVMAFSKPRCEEAYYKEPCK</sequence>
<name>A0A9P4MKG5_9PEZI</name>
<accession>A0A9P4MKG5</accession>
<evidence type="ECO:0000313" key="3">
    <source>
        <dbReference type="Proteomes" id="UP000799439"/>
    </source>
</evidence>
<gene>
    <name evidence="2" type="ORF">K461DRAFT_275417</name>
</gene>